<evidence type="ECO:0000256" key="8">
    <source>
        <dbReference type="ARBA" id="ARBA00083882"/>
    </source>
</evidence>
<dbReference type="Gene3D" id="3.40.50.12780">
    <property type="entry name" value="N-terminal domain of ligase-like"/>
    <property type="match status" value="1"/>
</dbReference>
<dbReference type="Pfam" id="PF13193">
    <property type="entry name" value="AMP-binding_C"/>
    <property type="match status" value="1"/>
</dbReference>
<dbReference type="Gene3D" id="3.30.300.30">
    <property type="match status" value="1"/>
</dbReference>
<dbReference type="InterPro" id="IPR042099">
    <property type="entry name" value="ANL_N_sf"/>
</dbReference>
<evidence type="ECO:0000256" key="5">
    <source>
        <dbReference type="ARBA" id="ARBA00069710"/>
    </source>
</evidence>
<dbReference type="PANTHER" id="PTHR43201:SF5">
    <property type="entry name" value="MEDIUM-CHAIN ACYL-COA LIGASE ACSF2, MITOCHONDRIAL"/>
    <property type="match status" value="1"/>
</dbReference>
<name>A0A375YM15_MYCPF</name>
<keyword evidence="2 11" id="KW-0436">Ligase</keyword>
<evidence type="ECO:0000256" key="1">
    <source>
        <dbReference type="ARBA" id="ARBA00006432"/>
    </source>
</evidence>
<dbReference type="InterPro" id="IPR045851">
    <property type="entry name" value="AMP-bd_C_sf"/>
</dbReference>
<dbReference type="GO" id="GO:0004467">
    <property type="term" value="F:long-chain fatty acid-CoA ligase activity"/>
    <property type="evidence" value="ECO:0007669"/>
    <property type="project" value="UniProtKB-EC"/>
</dbReference>
<sequence>MGGLHADDSTLACWRAHDPAIESAAHLLEELTEGSLPQAFAAGAQSHPQSTLAVGDDEYTLAELLETAGRWASALVADGVVAGRPVILRAAPSGAWLCAYLGLLTVGAPIVLASSALTAPEFRVIVDSSGAELAITDGAAPGGIPQVALASLANAARSSSPTTGSGPDAGDVALIAFTSGTTGAPKGVPLTHSMLLSSIRGVMRAWRWSADDRLVHALPLYHQHGLGAIHATLIAGSSARVLATFDPRTLVDTIRTERATVLFAVPTIYQRLVDLPGNVAAELASLRLATSGSAPLSEALFERIQERLGLTPVERYGLTESGLDVSNLYDGPRRPGVVGYPLPGVEMRLADAEGRDVAPGDDGEIVLRGPQVFSGYLNDPDATKQAFFNDNWFRTGDLGQITGDGALIITGRRKEIIVSGGMNVSPREVEEVLAGHPAVKEAAVAGLPDPYWGEAVAAWVVLRSDIDSAELTAYCRERLMSFKCPKKITLVDSLPRTSMGKVQRNQLKSLV</sequence>
<feature type="domain" description="AMP-dependent synthetase/ligase" evidence="9">
    <location>
        <begin position="42"/>
        <end position="377"/>
    </location>
</feature>
<dbReference type="InterPro" id="IPR020845">
    <property type="entry name" value="AMP-binding_CS"/>
</dbReference>
<dbReference type="FunFam" id="3.30.300.30:FF:000008">
    <property type="entry name" value="2,3-dihydroxybenzoate-AMP ligase"/>
    <property type="match status" value="1"/>
</dbReference>
<gene>
    <name evidence="11" type="ORF">MPP7335_03847</name>
</gene>
<feature type="domain" description="AMP-binding enzyme C-terminal" evidence="10">
    <location>
        <begin position="428"/>
        <end position="501"/>
    </location>
</feature>
<evidence type="ECO:0000256" key="3">
    <source>
        <dbReference type="ARBA" id="ARBA00026121"/>
    </source>
</evidence>
<comment type="similarity">
    <text evidence="1">Belongs to the ATP-dependent AMP-binding enzyme family.</text>
</comment>
<comment type="catalytic activity">
    <reaction evidence="4">
        <text>a long-chain fatty acid + ATP + CoA = a long-chain fatty acyl-CoA + AMP + diphosphate</text>
        <dbReference type="Rhea" id="RHEA:15421"/>
        <dbReference type="ChEBI" id="CHEBI:30616"/>
        <dbReference type="ChEBI" id="CHEBI:33019"/>
        <dbReference type="ChEBI" id="CHEBI:57287"/>
        <dbReference type="ChEBI" id="CHEBI:57560"/>
        <dbReference type="ChEBI" id="CHEBI:83139"/>
        <dbReference type="ChEBI" id="CHEBI:456215"/>
        <dbReference type="EC" id="6.2.1.3"/>
    </reaction>
</comment>
<dbReference type="PROSITE" id="PS00455">
    <property type="entry name" value="AMP_BINDING"/>
    <property type="match status" value="1"/>
</dbReference>
<dbReference type="SUPFAM" id="SSF56801">
    <property type="entry name" value="Acetyl-CoA synthetase-like"/>
    <property type="match status" value="1"/>
</dbReference>
<evidence type="ECO:0000256" key="4">
    <source>
        <dbReference type="ARBA" id="ARBA00036813"/>
    </source>
</evidence>
<dbReference type="AlphaFoldDB" id="A0A375YM15"/>
<dbReference type="STRING" id="39692.BST38_12840"/>
<evidence type="ECO:0000313" key="12">
    <source>
        <dbReference type="Proteomes" id="UP000252008"/>
    </source>
</evidence>
<keyword evidence="12" id="KW-1185">Reference proteome</keyword>
<dbReference type="RefSeq" id="WP_083143690.1">
    <property type="nucleotide sequence ID" value="NZ_MVID01000009.1"/>
</dbReference>
<proteinExistence type="inferred from homology"/>
<organism evidence="11 12">
    <name type="scientific">Mycolicibacterium parafortuitum</name>
    <name type="common">Mycobacterium parafortuitum</name>
    <dbReference type="NCBI Taxonomy" id="39692"/>
    <lineage>
        <taxon>Bacteria</taxon>
        <taxon>Bacillati</taxon>
        <taxon>Actinomycetota</taxon>
        <taxon>Actinomycetes</taxon>
        <taxon>Mycobacteriales</taxon>
        <taxon>Mycobacteriaceae</taxon>
        <taxon>Mycolicibacterium</taxon>
    </lineage>
</organism>
<evidence type="ECO:0000259" key="9">
    <source>
        <dbReference type="Pfam" id="PF00501"/>
    </source>
</evidence>
<dbReference type="InterPro" id="IPR025110">
    <property type="entry name" value="AMP-bd_C"/>
</dbReference>
<dbReference type="EMBL" id="UEGS01000001">
    <property type="protein sequence ID" value="SRX82089.1"/>
    <property type="molecule type" value="Genomic_DNA"/>
</dbReference>
<dbReference type="Pfam" id="PF00501">
    <property type="entry name" value="AMP-binding"/>
    <property type="match status" value="1"/>
</dbReference>
<protein>
    <recommendedName>
        <fullName evidence="5">Long-chain-fatty-acid--CoA ligase FadD13</fullName>
        <ecNumber evidence="3">6.2.1.3</ecNumber>
    </recommendedName>
    <alternativeName>
        <fullName evidence="6">Fatty acyl-CoA ligase</fullName>
    </alternativeName>
    <alternativeName>
        <fullName evidence="8">Fatty acyl-CoA synthetase</fullName>
    </alternativeName>
    <alternativeName>
        <fullName evidence="7">Very-long-chain fatty-acyl-CoA synthetase</fullName>
    </alternativeName>
</protein>
<evidence type="ECO:0000256" key="6">
    <source>
        <dbReference type="ARBA" id="ARBA00076959"/>
    </source>
</evidence>
<reference evidence="11 12" key="1">
    <citation type="submission" date="2018-05" db="EMBL/GenBank/DDBJ databases">
        <authorList>
            <consortium name="IHU Genomes"/>
        </authorList>
    </citation>
    <scope>NUCLEOTIDE SEQUENCE [LARGE SCALE GENOMIC DNA]</scope>
    <source>
        <strain evidence="11 12">P7335</strain>
    </source>
</reference>
<dbReference type="InterPro" id="IPR000873">
    <property type="entry name" value="AMP-dep_synth/lig_dom"/>
</dbReference>
<dbReference type="PANTHER" id="PTHR43201">
    <property type="entry name" value="ACYL-COA SYNTHETASE"/>
    <property type="match status" value="1"/>
</dbReference>
<evidence type="ECO:0000259" key="10">
    <source>
        <dbReference type="Pfam" id="PF13193"/>
    </source>
</evidence>
<dbReference type="GO" id="GO:0031956">
    <property type="term" value="F:medium-chain fatty acid-CoA ligase activity"/>
    <property type="evidence" value="ECO:0007669"/>
    <property type="project" value="TreeGrafter"/>
</dbReference>
<evidence type="ECO:0000256" key="2">
    <source>
        <dbReference type="ARBA" id="ARBA00022598"/>
    </source>
</evidence>
<accession>A0A375YM15</accession>
<evidence type="ECO:0000313" key="11">
    <source>
        <dbReference type="EMBL" id="SRX82089.1"/>
    </source>
</evidence>
<dbReference type="Proteomes" id="UP000252008">
    <property type="component" value="Unassembled WGS sequence"/>
</dbReference>
<evidence type="ECO:0000256" key="7">
    <source>
        <dbReference type="ARBA" id="ARBA00080667"/>
    </source>
</evidence>
<dbReference type="EC" id="6.2.1.3" evidence="3"/>